<comment type="caution">
    <text evidence="5">The sequence shown here is derived from an EMBL/GenBank/DDBJ whole genome shotgun (WGS) entry which is preliminary data.</text>
</comment>
<dbReference type="PROSITE" id="PS50011">
    <property type="entry name" value="PROTEIN_KINASE_DOM"/>
    <property type="match status" value="1"/>
</dbReference>
<reference evidence="5 6" key="1">
    <citation type="submission" date="2013-07" db="EMBL/GenBank/DDBJ databases">
        <authorList>
            <person name="Stoco P.H."/>
            <person name="Wagner G."/>
            <person name="Gerber A."/>
            <person name="Zaha A."/>
            <person name="Thompson C."/>
            <person name="Bartholomeu D.C."/>
            <person name="Luckemeyer D.D."/>
            <person name="Bahia D."/>
            <person name="Loreto E."/>
            <person name="Prestes E.B."/>
            <person name="Lima F.M."/>
            <person name="Rodrigues-Luiz G."/>
            <person name="Vallejo G.A."/>
            <person name="Filho J.F."/>
            <person name="Monteiro K.M."/>
            <person name="Tyler K.M."/>
            <person name="de Almeida L.G."/>
            <person name="Ortiz M.F."/>
            <person name="Siervo M.A."/>
            <person name="de Moraes M.H."/>
            <person name="Cunha O.L."/>
            <person name="Mendonca-Neto R."/>
            <person name="Silva R."/>
            <person name="Teixeira S.M."/>
            <person name="Murta S.M."/>
            <person name="Sincero T.C."/>
            <person name="Mendes T.A."/>
            <person name="Urmenyi T.P."/>
            <person name="Silva V.G."/>
            <person name="da Rocha W.D."/>
            <person name="Andersson B."/>
            <person name="Romanha A.J."/>
            <person name="Steindel M."/>
            <person name="de Vasconcelos A.T."/>
            <person name="Grisard E.C."/>
        </authorList>
    </citation>
    <scope>NUCLEOTIDE SEQUENCE [LARGE SCALE GENOMIC DNA]</scope>
    <source>
        <strain evidence="5 6">SC58</strain>
    </source>
</reference>
<dbReference type="Pfam" id="PF00069">
    <property type="entry name" value="Pkinase"/>
    <property type="match status" value="1"/>
</dbReference>
<keyword evidence="5" id="KW-0808">Transferase</keyword>
<keyword evidence="5" id="KW-0418">Kinase</keyword>
<dbReference type="Gene3D" id="1.10.510.10">
    <property type="entry name" value="Transferase(Phosphotransferase) domain 1"/>
    <property type="match status" value="1"/>
</dbReference>
<evidence type="ECO:0000313" key="5">
    <source>
        <dbReference type="EMBL" id="ESL08660.1"/>
    </source>
</evidence>
<comment type="similarity">
    <text evidence="1">Belongs to the protein kinase superfamily. STE Ser/Thr protein kinase family. STE20 subfamily.</text>
</comment>
<dbReference type="InterPro" id="IPR000719">
    <property type="entry name" value="Prot_kinase_dom"/>
</dbReference>
<dbReference type="EMBL" id="AUPL01003634">
    <property type="protein sequence ID" value="ESL08660.1"/>
    <property type="molecule type" value="Genomic_DNA"/>
</dbReference>
<dbReference type="VEuPathDB" id="TriTrypDB:TRSC58_03634"/>
<dbReference type="InterPro" id="IPR008266">
    <property type="entry name" value="Tyr_kinase_AS"/>
</dbReference>
<dbReference type="InterPro" id="IPR051931">
    <property type="entry name" value="PAK3-like"/>
</dbReference>
<accession>A0A061J2X3</accession>
<name>A0A061J2X3_TRYRA</name>
<evidence type="ECO:0000259" key="4">
    <source>
        <dbReference type="PROSITE" id="PS50011"/>
    </source>
</evidence>
<dbReference type="OrthoDB" id="10252354at2759"/>
<organism evidence="5 6">
    <name type="scientific">Trypanosoma rangeli SC58</name>
    <dbReference type="NCBI Taxonomy" id="429131"/>
    <lineage>
        <taxon>Eukaryota</taxon>
        <taxon>Discoba</taxon>
        <taxon>Euglenozoa</taxon>
        <taxon>Kinetoplastea</taxon>
        <taxon>Metakinetoplastina</taxon>
        <taxon>Trypanosomatida</taxon>
        <taxon>Trypanosomatidae</taxon>
        <taxon>Trypanosoma</taxon>
        <taxon>Herpetosoma</taxon>
    </lineage>
</organism>
<feature type="domain" description="Protein kinase" evidence="4">
    <location>
        <begin position="1"/>
        <end position="281"/>
    </location>
</feature>
<evidence type="ECO:0000256" key="3">
    <source>
        <dbReference type="ARBA" id="ARBA00022840"/>
    </source>
</evidence>
<dbReference type="InterPro" id="IPR011009">
    <property type="entry name" value="Kinase-like_dom_sf"/>
</dbReference>
<keyword evidence="3" id="KW-0067">ATP-binding</keyword>
<dbReference type="AlphaFoldDB" id="A0A061J2X3"/>
<protein>
    <submittedName>
        <fullName evidence="5">Protein kinase</fullName>
    </submittedName>
</protein>
<evidence type="ECO:0000256" key="2">
    <source>
        <dbReference type="ARBA" id="ARBA00022741"/>
    </source>
</evidence>
<dbReference type="GO" id="GO:0004672">
    <property type="term" value="F:protein kinase activity"/>
    <property type="evidence" value="ECO:0007669"/>
    <property type="project" value="InterPro"/>
</dbReference>
<dbReference type="PROSITE" id="PS00109">
    <property type="entry name" value="PROTEIN_KINASE_TYR"/>
    <property type="match status" value="1"/>
</dbReference>
<dbReference type="PANTHER" id="PTHR45832">
    <property type="entry name" value="SERINE/THREONINE-PROTEIN KINASE SAMKA-RELATED-RELATED"/>
    <property type="match status" value="1"/>
</dbReference>
<dbReference type="SUPFAM" id="SSF56112">
    <property type="entry name" value="Protein kinase-like (PK-like)"/>
    <property type="match status" value="1"/>
</dbReference>
<sequence length="298" mass="34051">MGVDGTDNTEEPTVRALCQDSCAERVLMHRGKHSCFYRLYWGKQDVWLGLKEEECLDPIATWRNLTAIQHLNSEFILHYYNICVDTNCDTLLRLLTELMDYTLSDVIHCRRGRSHLTENQTKAIAFLTLHALVDLHDRIGMVHADISPSNIFLRVTGELKLGDLSSAIPVNAAVNYFAGTVLYTAVEVLKDRQLASNPGSDIWALGVILHECVNGRHPFAETSNENFWEFLSLMETARRAERQPVCSPGLSQEFHDILCAMLRWDTTQRPCARSLLEHMWFSQYNVTSAQQELCFMVR</sequence>
<dbReference type="Proteomes" id="UP000031737">
    <property type="component" value="Unassembled WGS sequence"/>
</dbReference>
<gene>
    <name evidence="5" type="ORF">TRSC58_03634</name>
</gene>
<evidence type="ECO:0000256" key="1">
    <source>
        <dbReference type="ARBA" id="ARBA00008874"/>
    </source>
</evidence>
<dbReference type="GO" id="GO:0005524">
    <property type="term" value="F:ATP binding"/>
    <property type="evidence" value="ECO:0007669"/>
    <property type="project" value="UniProtKB-KW"/>
</dbReference>
<dbReference type="PANTHER" id="PTHR45832:SF22">
    <property type="entry name" value="SERINE_THREONINE-PROTEIN KINASE SAMKA-RELATED"/>
    <property type="match status" value="1"/>
</dbReference>
<proteinExistence type="inferred from homology"/>
<keyword evidence="6" id="KW-1185">Reference proteome</keyword>
<evidence type="ECO:0000313" key="6">
    <source>
        <dbReference type="Proteomes" id="UP000031737"/>
    </source>
</evidence>
<keyword evidence="2" id="KW-0547">Nucleotide-binding</keyword>